<dbReference type="SUPFAM" id="SSF49842">
    <property type="entry name" value="TNF-like"/>
    <property type="match status" value="1"/>
</dbReference>
<feature type="compositionally biased region" description="Low complexity" evidence="1">
    <location>
        <begin position="306"/>
        <end position="321"/>
    </location>
</feature>
<keyword evidence="2" id="KW-1133">Transmembrane helix</keyword>
<dbReference type="EMBL" id="HACG01039608">
    <property type="protein sequence ID" value="CEK86473.1"/>
    <property type="molecule type" value="Transcribed_RNA"/>
</dbReference>
<dbReference type="AlphaFoldDB" id="A0A0B7B0E7"/>
<organism evidence="3">
    <name type="scientific">Arion vulgaris</name>
    <dbReference type="NCBI Taxonomy" id="1028688"/>
    <lineage>
        <taxon>Eukaryota</taxon>
        <taxon>Metazoa</taxon>
        <taxon>Spiralia</taxon>
        <taxon>Lophotrochozoa</taxon>
        <taxon>Mollusca</taxon>
        <taxon>Gastropoda</taxon>
        <taxon>Heterobranchia</taxon>
        <taxon>Euthyneura</taxon>
        <taxon>Panpulmonata</taxon>
        <taxon>Eupulmonata</taxon>
        <taxon>Stylommatophora</taxon>
        <taxon>Helicina</taxon>
        <taxon>Arionoidea</taxon>
        <taxon>Arionidae</taxon>
        <taxon>Arion</taxon>
    </lineage>
</organism>
<evidence type="ECO:0008006" key="4">
    <source>
        <dbReference type="Google" id="ProtNLM"/>
    </source>
</evidence>
<dbReference type="Gene3D" id="2.60.120.40">
    <property type="match status" value="1"/>
</dbReference>
<name>A0A0B7B0E7_9EUPU</name>
<proteinExistence type="predicted"/>
<gene>
    <name evidence="3" type="primary">ORF153963</name>
</gene>
<keyword evidence="2" id="KW-0472">Membrane</keyword>
<dbReference type="InterPro" id="IPR008983">
    <property type="entry name" value="Tumour_necrosis_fac-like_dom"/>
</dbReference>
<feature type="region of interest" description="Disordered" evidence="1">
    <location>
        <begin position="356"/>
        <end position="435"/>
    </location>
</feature>
<feature type="transmembrane region" description="Helical" evidence="2">
    <location>
        <begin position="232"/>
        <end position="253"/>
    </location>
</feature>
<accession>A0A0B7B0E7</accession>
<evidence type="ECO:0000256" key="2">
    <source>
        <dbReference type="SAM" id="Phobius"/>
    </source>
</evidence>
<reference evidence="3" key="1">
    <citation type="submission" date="2014-12" db="EMBL/GenBank/DDBJ databases">
        <title>Insight into the proteome of Arion vulgaris.</title>
        <authorList>
            <person name="Aradska J."/>
            <person name="Bulat T."/>
            <person name="Smidak R."/>
            <person name="Sarate P."/>
            <person name="Gangsoo J."/>
            <person name="Sialana F."/>
            <person name="Bilban M."/>
            <person name="Lubec G."/>
        </authorList>
    </citation>
    <scope>NUCLEOTIDE SEQUENCE</scope>
    <source>
        <tissue evidence="3">Skin</tissue>
    </source>
</reference>
<protein>
    <recommendedName>
        <fullName evidence="4">TNF family profile domain-containing protein</fullName>
    </recommendedName>
</protein>
<evidence type="ECO:0000313" key="3">
    <source>
        <dbReference type="EMBL" id="CEK86473.1"/>
    </source>
</evidence>
<evidence type="ECO:0000256" key="1">
    <source>
        <dbReference type="SAM" id="MobiDB-lite"/>
    </source>
</evidence>
<feature type="region of interest" description="Disordered" evidence="1">
    <location>
        <begin position="306"/>
        <end position="333"/>
    </location>
</feature>
<feature type="compositionally biased region" description="Polar residues" evidence="1">
    <location>
        <begin position="395"/>
        <end position="413"/>
    </location>
</feature>
<sequence length="629" mass="71676">MENKIHKSSVTRQDSTVLDINLTDSDERLSAAVKTEQIIGIQEQTALLHLVTPIQQNNKHQQNGKEQQLQQISEFHTEVFQPQYQGNSHGTAQTHRYSTEKHIVGGYRTIDEHAPCLTPEPFITRWPGHLNKYSTDPVTKERINSFLDVKDNICNVLCSDWNSTKQSRKDINFCTFNNSIGPNNRIQETKNSLGFQDAKNRQGFRITKNSQGFHEKRLGAYLCLKCVSWPEILIYVVSAFVIVLAVVTVHLHIRVQSLEAADGVAFKSRCRCDQEILDHSINMKSASEDIYTPPFQAYIDHKAETDTNTYDDNTYTDNDNIYTDDDNNYNTDNQDIYEVNEDTSYPADNDIYSQTESEWDLQNGDSLGNSESRQRRDAVPLQSSSKTNIKVVETVASSGSSNSADEIQTSNINVREERAVLSRPARSNSPKKRDKAKNKILRNFCKDCKSQVETFVANFYDIFNFKDHLKTQHITTPENWGPNIQAHRDTTISFTYQNTILPFYKKAQNSTTKGHKGKLVVTNDDKPGVFTVAKKGEYLINLNITIVDSTGQHYLAIFLNGHAMLACNDGGFRCPNTNSENSNKYKVCNMLGVMELHTNDTLDIRTMEDNMTVRLENRRVSYFKIVRLK</sequence>
<keyword evidence="2" id="KW-0812">Transmembrane</keyword>